<organism evidence="1 2">
    <name type="scientific">Nezara viridula</name>
    <name type="common">Southern green stink bug</name>
    <name type="synonym">Cimex viridulus</name>
    <dbReference type="NCBI Taxonomy" id="85310"/>
    <lineage>
        <taxon>Eukaryota</taxon>
        <taxon>Metazoa</taxon>
        <taxon>Ecdysozoa</taxon>
        <taxon>Arthropoda</taxon>
        <taxon>Hexapoda</taxon>
        <taxon>Insecta</taxon>
        <taxon>Pterygota</taxon>
        <taxon>Neoptera</taxon>
        <taxon>Paraneoptera</taxon>
        <taxon>Hemiptera</taxon>
        <taxon>Heteroptera</taxon>
        <taxon>Panheteroptera</taxon>
        <taxon>Pentatomomorpha</taxon>
        <taxon>Pentatomoidea</taxon>
        <taxon>Pentatomidae</taxon>
        <taxon>Pentatominae</taxon>
        <taxon>Nezara</taxon>
    </lineage>
</organism>
<accession>A0A9P0MX74</accession>
<reference evidence="1" key="1">
    <citation type="submission" date="2022-01" db="EMBL/GenBank/DDBJ databases">
        <authorList>
            <person name="King R."/>
        </authorList>
    </citation>
    <scope>NUCLEOTIDE SEQUENCE</scope>
</reference>
<evidence type="ECO:0000313" key="1">
    <source>
        <dbReference type="EMBL" id="CAH1408370.1"/>
    </source>
</evidence>
<sequence>MWRSFSNPILNPLINLDSNLRHYWKMLPFAVPHLGQDRIRIIKPARTFLVLAEIRTRLGYYRVVVIAGHCQPTAWPISTQQRQGLL</sequence>
<name>A0A9P0MX74_NEZVI</name>
<gene>
    <name evidence="1" type="ORF">NEZAVI_LOCUS15915</name>
</gene>
<dbReference type="Proteomes" id="UP001152798">
    <property type="component" value="Chromosome 7"/>
</dbReference>
<evidence type="ECO:0000313" key="2">
    <source>
        <dbReference type="Proteomes" id="UP001152798"/>
    </source>
</evidence>
<protein>
    <submittedName>
        <fullName evidence="1">Uncharacterized protein</fullName>
    </submittedName>
</protein>
<dbReference type="AlphaFoldDB" id="A0A9P0MX74"/>
<proteinExistence type="predicted"/>
<keyword evidence="2" id="KW-1185">Reference proteome</keyword>
<dbReference type="EMBL" id="OV725083">
    <property type="protein sequence ID" value="CAH1408370.1"/>
    <property type="molecule type" value="Genomic_DNA"/>
</dbReference>